<evidence type="ECO:0000256" key="1">
    <source>
        <dbReference type="SAM" id="SignalP"/>
    </source>
</evidence>
<name>A0A2V0P147_9CHLO</name>
<organism evidence="2 3">
    <name type="scientific">Raphidocelis subcapitata</name>
    <dbReference type="NCBI Taxonomy" id="307507"/>
    <lineage>
        <taxon>Eukaryota</taxon>
        <taxon>Viridiplantae</taxon>
        <taxon>Chlorophyta</taxon>
        <taxon>core chlorophytes</taxon>
        <taxon>Chlorophyceae</taxon>
        <taxon>CS clade</taxon>
        <taxon>Sphaeropleales</taxon>
        <taxon>Selenastraceae</taxon>
        <taxon>Raphidocelis</taxon>
    </lineage>
</organism>
<protein>
    <submittedName>
        <fullName evidence="2">Uncharacterized protein</fullName>
    </submittedName>
</protein>
<feature type="signal peptide" evidence="1">
    <location>
        <begin position="1"/>
        <end position="26"/>
    </location>
</feature>
<evidence type="ECO:0000313" key="2">
    <source>
        <dbReference type="EMBL" id="GBF93601.1"/>
    </source>
</evidence>
<keyword evidence="3" id="KW-1185">Reference proteome</keyword>
<reference evidence="2 3" key="1">
    <citation type="journal article" date="2018" name="Sci. Rep.">
        <title>Raphidocelis subcapitata (=Pseudokirchneriella subcapitata) provides an insight into genome evolution and environmental adaptations in the Sphaeropleales.</title>
        <authorList>
            <person name="Suzuki S."/>
            <person name="Yamaguchi H."/>
            <person name="Nakajima N."/>
            <person name="Kawachi M."/>
        </authorList>
    </citation>
    <scope>NUCLEOTIDE SEQUENCE [LARGE SCALE GENOMIC DNA]</scope>
    <source>
        <strain evidence="2 3">NIES-35</strain>
    </source>
</reference>
<accession>A0A2V0P147</accession>
<evidence type="ECO:0000313" key="3">
    <source>
        <dbReference type="Proteomes" id="UP000247498"/>
    </source>
</evidence>
<dbReference type="EMBL" id="BDRX01000042">
    <property type="protein sequence ID" value="GBF93601.1"/>
    <property type="molecule type" value="Genomic_DNA"/>
</dbReference>
<dbReference type="InParanoid" id="A0A2V0P147"/>
<sequence>MARIARLLLATVFALLVLLSGHGAQARLLRGGQPATSVPAGTRALLGELKKETDMRQWPETRRDIPVASGRGGPVVAAAAQTYSYTSGAVVSGTMMNQPINDWNVYRG</sequence>
<comment type="caution">
    <text evidence="2">The sequence shown here is derived from an EMBL/GenBank/DDBJ whole genome shotgun (WGS) entry which is preliminary data.</text>
</comment>
<feature type="chain" id="PRO_5016064650" evidence="1">
    <location>
        <begin position="27"/>
        <end position="108"/>
    </location>
</feature>
<dbReference type="Proteomes" id="UP000247498">
    <property type="component" value="Unassembled WGS sequence"/>
</dbReference>
<proteinExistence type="predicted"/>
<dbReference type="AlphaFoldDB" id="A0A2V0P147"/>
<gene>
    <name evidence="2" type="ORF">Rsub_06321</name>
</gene>
<keyword evidence="1" id="KW-0732">Signal</keyword>